<dbReference type="EMBL" id="BAABJZ010000105">
    <property type="protein sequence ID" value="GAA4901775.1"/>
    <property type="molecule type" value="Genomic_DNA"/>
</dbReference>
<protein>
    <submittedName>
        <fullName evidence="3">YhdP family protein</fullName>
    </submittedName>
</protein>
<dbReference type="Proteomes" id="UP001499988">
    <property type="component" value="Unassembled WGS sequence"/>
</dbReference>
<dbReference type="InterPro" id="IPR011836">
    <property type="entry name" value="YhdP"/>
</dbReference>
<evidence type="ECO:0000313" key="3">
    <source>
        <dbReference type="EMBL" id="GAA4901775.1"/>
    </source>
</evidence>
<dbReference type="PANTHER" id="PTHR38690:SF1">
    <property type="entry name" value="PROTEASE"/>
    <property type="match status" value="1"/>
</dbReference>
<dbReference type="NCBIfam" id="TIGR02099">
    <property type="entry name" value="YhdP family protein"/>
    <property type="match status" value="1"/>
</dbReference>
<keyword evidence="4" id="KW-1185">Reference proteome</keyword>
<feature type="domain" description="YhdP central" evidence="2">
    <location>
        <begin position="6"/>
        <end position="1254"/>
    </location>
</feature>
<dbReference type="RefSeq" id="WP_345337261.1">
    <property type="nucleotide sequence ID" value="NZ_BAABJZ010000105.1"/>
</dbReference>
<dbReference type="Pfam" id="PF13116">
    <property type="entry name" value="YhdP"/>
    <property type="match status" value="1"/>
</dbReference>
<comment type="caution">
    <text evidence="3">The sequence shown here is derived from an EMBL/GenBank/DDBJ whole genome shotgun (WGS) entry which is preliminary data.</text>
</comment>
<evidence type="ECO:0000313" key="4">
    <source>
        <dbReference type="Proteomes" id="UP001499988"/>
    </source>
</evidence>
<sequence length="1328" mass="146454">MSLIQLCQRFGRWCWYSLAAALVVLALVISLVRSLLPQLDGIRTELVSWAEQQTGLELELAQLGAGWHGGGPQLSLEELYLPAQPGLPLALNIERLEVQLDFWASVLQLSPQIELVRIQGVELDLAFSGERAQSQRDLQPLRELMLHQLGDLQIRDLVAHVAVQDRALEPIHLAELNWRNRGDRHLGEGLIYLDEAQRDDEQLTLALELNSQADGRLQGQIYVNAERLDLGDWLSRRFSLGDHPYQGVLDLEAWASIDNDALGQVQVQLDNSYFSWQLEREHKIAVHQGQFVWQPGAEGGLLTAHRLQLESDDQHWPDTEFALRHRTGTWDLRLGELPLWGLQPLTALIPGLEPQMLEALAGTDAQGQIGPFRLQQDQGEWLGSVQLQDIGWQQSGPLPGVSPLSGSLHVQQGWFRAQLPPQALSLDWPSQFIAPLELERFALQLEGFPLREGWQVRLTELALANGDLNAQLQATLGLEPERAPQLQLYGNVALDQAAALGRYLPRGAMGAPLADYLADALQAGRSDNAQILWHGALDQYPYAAGQGRFLAGFDMHEVTFDFLDEWPAVTDGHLTARFDNARMDIRVNEAKLAGVALEEVHIAIPQLDRTATLEIDGSLLADPDKAQRVLAGTFLGPTIGTTLELVQIQDAVPLSLNMRFFLGAEVTEQPDEIHGRLAFWNTPVYLQPLDLDLEQVRGELRFLNDRLEISGLQARIYNQPTELALLAESRDDGYGIDIDLSSRWQMSRLPPLLSTPLDPFMIGGIGLDGRVSLRIDDEDFDYTAELRSDLVGLALTLPTPLAKEVEQPLNAVLALSGDAEGSEVFLTLEDRLQFVGDMSYDGGAGFDRYHLALEQAQAALPDLSTALISVRSDRINLGDYQPLVMAFADAPATEQSTRRPLLPAIDKIQIDSDALSLLGQSFGAGRIVTSPNRDGWGVQIDAENVMGQALIGQGEDQLGIQLNAERLHLLLDDEEDGVEAELASYALAEDIADLPALDVSVAKLQVNDLDLGEVRFLGYGNGPLYRIEQLNVGQGEHQLKAQGTWRPEGEFSRTRLVGEFSSPDIGELAEVMQMTPVIDDADLALEYRLEWAGAPWEFAKANLDGDLSYRMGSGKLSDVSDRGARLLSLFSLESLVRRLSLDFTDVFSSGLHFNRFSGTVQFDDGVLHTEDSVMDATAGTMRVNGWTDLNQRTLDYQISFSPALTSSVPAVVYLSTGAWTVGLGAFAVSKILEPVIEVITQLRYHLSGTLEDPQLEEISRTSREIRLPEQAQQAELGSEDVEAQAEAIQEALIDALEAQQFHGEETDADPSAPAQQSGRAEPQPEPDP</sequence>
<dbReference type="PANTHER" id="PTHR38690">
    <property type="entry name" value="PROTEASE-RELATED"/>
    <property type="match status" value="1"/>
</dbReference>
<evidence type="ECO:0000259" key="2">
    <source>
        <dbReference type="Pfam" id="PF13116"/>
    </source>
</evidence>
<feature type="region of interest" description="Disordered" evidence="1">
    <location>
        <begin position="1297"/>
        <end position="1328"/>
    </location>
</feature>
<reference evidence="4" key="1">
    <citation type="journal article" date="2019" name="Int. J. Syst. Evol. Microbiol.">
        <title>The Global Catalogue of Microorganisms (GCM) 10K type strain sequencing project: providing services to taxonomists for standard genome sequencing and annotation.</title>
        <authorList>
            <consortium name="The Broad Institute Genomics Platform"/>
            <consortium name="The Broad Institute Genome Sequencing Center for Infectious Disease"/>
            <person name="Wu L."/>
            <person name="Ma J."/>
        </authorList>
    </citation>
    <scope>NUCLEOTIDE SEQUENCE [LARGE SCALE GENOMIC DNA]</scope>
    <source>
        <strain evidence="4">JCM 18401</strain>
    </source>
</reference>
<name>A0ABP9FFY7_9GAMM</name>
<proteinExistence type="predicted"/>
<evidence type="ECO:0000256" key="1">
    <source>
        <dbReference type="SAM" id="MobiDB-lite"/>
    </source>
</evidence>
<dbReference type="InterPro" id="IPR025263">
    <property type="entry name" value="YhdP_central"/>
</dbReference>
<organism evidence="3 4">
    <name type="scientific">Ferrimonas pelagia</name>
    <dbReference type="NCBI Taxonomy" id="1177826"/>
    <lineage>
        <taxon>Bacteria</taxon>
        <taxon>Pseudomonadati</taxon>
        <taxon>Pseudomonadota</taxon>
        <taxon>Gammaproteobacteria</taxon>
        <taxon>Alteromonadales</taxon>
        <taxon>Ferrimonadaceae</taxon>
        <taxon>Ferrimonas</taxon>
    </lineage>
</organism>
<accession>A0ABP9FFY7</accession>
<gene>
    <name evidence="3" type="ORF">GCM10023333_39820</name>
</gene>